<dbReference type="InterPro" id="IPR002401">
    <property type="entry name" value="Cyt_P450_E_grp-I"/>
</dbReference>
<dbReference type="Gene3D" id="1.10.630.10">
    <property type="entry name" value="Cytochrome P450"/>
    <property type="match status" value="1"/>
</dbReference>
<dbReference type="CDD" id="cd11065">
    <property type="entry name" value="CYP64-like"/>
    <property type="match status" value="1"/>
</dbReference>
<keyword evidence="6" id="KW-0349">Heme</keyword>
<feature type="binding site" description="axial binding residue" evidence="6">
    <location>
        <position position="445"/>
    </location>
    <ligand>
        <name>heme</name>
        <dbReference type="ChEBI" id="CHEBI:30413"/>
    </ligand>
    <ligandPart>
        <name>Fe</name>
        <dbReference type="ChEBI" id="CHEBI:18248"/>
    </ligandPart>
</feature>
<evidence type="ECO:0000256" key="1">
    <source>
        <dbReference type="ARBA" id="ARBA00010617"/>
    </source>
</evidence>
<reference evidence="7" key="1">
    <citation type="submission" date="2021-03" db="EMBL/GenBank/DDBJ databases">
        <authorList>
            <person name="Tagirdzhanova G."/>
        </authorList>
    </citation>
    <scope>NUCLEOTIDE SEQUENCE</scope>
</reference>
<evidence type="ECO:0000313" key="7">
    <source>
        <dbReference type="EMBL" id="CAF9934460.1"/>
    </source>
</evidence>
<dbReference type="GO" id="GO:0005506">
    <property type="term" value="F:iron ion binding"/>
    <property type="evidence" value="ECO:0007669"/>
    <property type="project" value="InterPro"/>
</dbReference>
<dbReference type="GO" id="GO:0004497">
    <property type="term" value="F:monooxygenase activity"/>
    <property type="evidence" value="ECO:0007669"/>
    <property type="project" value="UniProtKB-KW"/>
</dbReference>
<keyword evidence="3" id="KW-0560">Oxidoreductase</keyword>
<dbReference type="GO" id="GO:0016705">
    <property type="term" value="F:oxidoreductase activity, acting on paired donors, with incorporation or reduction of molecular oxygen"/>
    <property type="evidence" value="ECO:0007669"/>
    <property type="project" value="InterPro"/>
</dbReference>
<accession>A0A8H3IYN1</accession>
<dbReference type="PANTHER" id="PTHR46300:SF2">
    <property type="entry name" value="CYTOCHROME P450 MONOOXYGENASE ALNH-RELATED"/>
    <property type="match status" value="1"/>
</dbReference>
<dbReference type="InterPro" id="IPR050364">
    <property type="entry name" value="Cytochrome_P450_fung"/>
</dbReference>
<evidence type="ECO:0000256" key="2">
    <source>
        <dbReference type="ARBA" id="ARBA00022723"/>
    </source>
</evidence>
<dbReference type="OrthoDB" id="1103324at2759"/>
<dbReference type="GO" id="GO:0020037">
    <property type="term" value="F:heme binding"/>
    <property type="evidence" value="ECO:0007669"/>
    <property type="project" value="InterPro"/>
</dbReference>
<dbReference type="EMBL" id="CAJPDS010000075">
    <property type="protein sequence ID" value="CAF9934460.1"/>
    <property type="molecule type" value="Genomic_DNA"/>
</dbReference>
<evidence type="ECO:0000256" key="6">
    <source>
        <dbReference type="PIRSR" id="PIRSR602401-1"/>
    </source>
</evidence>
<dbReference type="SUPFAM" id="SSF48264">
    <property type="entry name" value="Cytochrome P450"/>
    <property type="match status" value="1"/>
</dbReference>
<evidence type="ECO:0000256" key="4">
    <source>
        <dbReference type="ARBA" id="ARBA00023004"/>
    </source>
</evidence>
<dbReference type="InterPro" id="IPR036396">
    <property type="entry name" value="Cyt_P450_sf"/>
</dbReference>
<keyword evidence="4 6" id="KW-0408">Iron</keyword>
<evidence type="ECO:0000256" key="3">
    <source>
        <dbReference type="ARBA" id="ARBA00023002"/>
    </source>
</evidence>
<dbReference type="InterPro" id="IPR001128">
    <property type="entry name" value="Cyt_P450"/>
</dbReference>
<evidence type="ECO:0000313" key="8">
    <source>
        <dbReference type="Proteomes" id="UP000664521"/>
    </source>
</evidence>
<dbReference type="PRINTS" id="PR00463">
    <property type="entry name" value="EP450I"/>
</dbReference>
<gene>
    <name evidence="7" type="ORF">HETSPECPRED_009228</name>
</gene>
<dbReference type="AlphaFoldDB" id="A0A8H3IYN1"/>
<organism evidence="7 8">
    <name type="scientific">Heterodermia speciosa</name>
    <dbReference type="NCBI Taxonomy" id="116794"/>
    <lineage>
        <taxon>Eukaryota</taxon>
        <taxon>Fungi</taxon>
        <taxon>Dikarya</taxon>
        <taxon>Ascomycota</taxon>
        <taxon>Pezizomycotina</taxon>
        <taxon>Lecanoromycetes</taxon>
        <taxon>OSLEUM clade</taxon>
        <taxon>Lecanoromycetidae</taxon>
        <taxon>Caliciales</taxon>
        <taxon>Physciaceae</taxon>
        <taxon>Heterodermia</taxon>
    </lineage>
</organism>
<dbReference type="Pfam" id="PF00067">
    <property type="entry name" value="p450"/>
    <property type="match status" value="1"/>
</dbReference>
<name>A0A8H3IYN1_9LECA</name>
<comment type="cofactor">
    <cofactor evidence="6">
        <name>heme</name>
        <dbReference type="ChEBI" id="CHEBI:30413"/>
    </cofactor>
</comment>
<keyword evidence="8" id="KW-1185">Reference proteome</keyword>
<dbReference type="PANTHER" id="PTHR46300">
    <property type="entry name" value="P450, PUTATIVE (EUROFUNG)-RELATED-RELATED"/>
    <property type="match status" value="1"/>
</dbReference>
<dbReference type="Proteomes" id="UP000664521">
    <property type="component" value="Unassembled WGS sequence"/>
</dbReference>
<evidence type="ECO:0000256" key="5">
    <source>
        <dbReference type="ARBA" id="ARBA00023033"/>
    </source>
</evidence>
<protein>
    <recommendedName>
        <fullName evidence="9">Cytochrome P450</fullName>
    </recommendedName>
</protein>
<keyword evidence="2 6" id="KW-0479">Metal-binding</keyword>
<keyword evidence="5" id="KW-0503">Monooxygenase</keyword>
<sequence>MEPVLMIGTLCLLLAYWAIRGAFYLPGLREAKLPPGPPSLPFIGNLNLIPRAGIHLQFTKWAKDYGPVFSLKIGHGTMVVLTSAIHAIQLLDKRALHYSNRPPSYIVGHLVFGGDHPMFMDADERWKLRRKLYFQLLQESRCNKDHISLIEAEASQLVRDICLEPGSLMYHPGRYSNSITMSLVFGVRTPRYDTPHYLALQKIMTELSALGEIGATPPVDLLSVLKYIPQRLWGNWRTRAALLRKSIIDLHSPLVDQVLQRREMIGQSNSFLDGVFDQQEKLELTRNEIDVMCGNLLEGGTDTMATTILTFCQAMAIHPEIQQEAHKQMDSVLSDSTPPSWSDYDQLPQVAMIVKELLRWRPPAPGAFPHALAKDDEIDGMRIPAGSTVVLNIWGLHHDPTRYPNPSAYTPSRFSHQTAPASVYANAGDPDKRDHFGYGAGRRICPGIHLAERALFLAVAKLLWAFEIRPMRDGEGNEVGIDVGPATGYRDGFLNQCKGFEVDVRVRSERRREALMKAAGEAEVEVFSRYG</sequence>
<evidence type="ECO:0008006" key="9">
    <source>
        <dbReference type="Google" id="ProtNLM"/>
    </source>
</evidence>
<proteinExistence type="inferred from homology"/>
<comment type="similarity">
    <text evidence="1">Belongs to the cytochrome P450 family.</text>
</comment>
<comment type="caution">
    <text evidence="7">The sequence shown here is derived from an EMBL/GenBank/DDBJ whole genome shotgun (WGS) entry which is preliminary data.</text>
</comment>